<proteinExistence type="predicted"/>
<reference evidence="1 2" key="1">
    <citation type="submission" date="2021-06" db="EMBL/GenBank/DDBJ databases">
        <authorList>
            <person name="Kallberg Y."/>
            <person name="Tangrot J."/>
            <person name="Rosling A."/>
        </authorList>
    </citation>
    <scope>NUCLEOTIDE SEQUENCE [LARGE SCALE GENOMIC DNA]</scope>
    <source>
        <strain evidence="1 2">120-4 pot B 10/14</strain>
    </source>
</reference>
<dbReference type="Proteomes" id="UP000789901">
    <property type="component" value="Unassembled WGS sequence"/>
</dbReference>
<organism evidence="1 2">
    <name type="scientific">Gigaspora margarita</name>
    <dbReference type="NCBI Taxonomy" id="4874"/>
    <lineage>
        <taxon>Eukaryota</taxon>
        <taxon>Fungi</taxon>
        <taxon>Fungi incertae sedis</taxon>
        <taxon>Mucoromycota</taxon>
        <taxon>Glomeromycotina</taxon>
        <taxon>Glomeromycetes</taxon>
        <taxon>Diversisporales</taxon>
        <taxon>Gigasporaceae</taxon>
        <taxon>Gigaspora</taxon>
    </lineage>
</organism>
<feature type="non-terminal residue" evidence="1">
    <location>
        <position position="153"/>
    </location>
</feature>
<accession>A0ABN7XJD2</accession>
<feature type="non-terminal residue" evidence="1">
    <location>
        <position position="1"/>
    </location>
</feature>
<dbReference type="EMBL" id="CAJVQB010143421">
    <property type="protein sequence ID" value="CAG8854875.1"/>
    <property type="molecule type" value="Genomic_DNA"/>
</dbReference>
<evidence type="ECO:0000313" key="2">
    <source>
        <dbReference type="Proteomes" id="UP000789901"/>
    </source>
</evidence>
<protein>
    <submittedName>
        <fullName evidence="1">27884_t:CDS:1</fullName>
    </submittedName>
</protein>
<sequence length="153" mass="17183">NLSKDTNESSNPSAYEQNIHFPIPIPTIDNAALKKNSFLASPENLIIGSHYRGYSASEIEIEYSIFQSLQTTSTLNSENYKTPNGNHVIKPDYSSAIENIDSYELQASKMNDTTAFSMKEINTLNDIENIKSQLKEIRDSIEDSLSEENVDIE</sequence>
<comment type="caution">
    <text evidence="1">The sequence shown here is derived from an EMBL/GenBank/DDBJ whole genome shotgun (WGS) entry which is preliminary data.</text>
</comment>
<evidence type="ECO:0000313" key="1">
    <source>
        <dbReference type="EMBL" id="CAG8854875.1"/>
    </source>
</evidence>
<gene>
    <name evidence="1" type="ORF">GMARGA_LOCUS43696</name>
</gene>
<name>A0ABN7XJD2_GIGMA</name>
<keyword evidence="2" id="KW-1185">Reference proteome</keyword>